<proteinExistence type="predicted"/>
<name>A0ACC1SBW1_9APHY</name>
<dbReference type="Proteomes" id="UP001148662">
    <property type="component" value="Unassembled WGS sequence"/>
</dbReference>
<keyword evidence="2" id="KW-1185">Reference proteome</keyword>
<protein>
    <submittedName>
        <fullName evidence="1">Uncharacterized protein</fullName>
    </submittedName>
</protein>
<comment type="caution">
    <text evidence="1">The sequence shown here is derived from an EMBL/GenBank/DDBJ whole genome shotgun (WGS) entry which is preliminary data.</text>
</comment>
<organism evidence="1 2">
    <name type="scientific">Phlebia brevispora</name>
    <dbReference type="NCBI Taxonomy" id="194682"/>
    <lineage>
        <taxon>Eukaryota</taxon>
        <taxon>Fungi</taxon>
        <taxon>Dikarya</taxon>
        <taxon>Basidiomycota</taxon>
        <taxon>Agaricomycotina</taxon>
        <taxon>Agaricomycetes</taxon>
        <taxon>Polyporales</taxon>
        <taxon>Meruliaceae</taxon>
        <taxon>Phlebia</taxon>
    </lineage>
</organism>
<evidence type="ECO:0000313" key="1">
    <source>
        <dbReference type="EMBL" id="KAJ3536426.1"/>
    </source>
</evidence>
<accession>A0ACC1SBW1</accession>
<evidence type="ECO:0000313" key="2">
    <source>
        <dbReference type="Proteomes" id="UP001148662"/>
    </source>
</evidence>
<sequence length="1049" mass="117669">MTSDSAQDSIDFIRPQLRSSWQRARREVDVPTNEPRKRALAQFQYFGPQTSSEAKSPGDILFDATFSEPLLDFPCDHDAKLTFIIDKCTIDPDPKRLKNLGAPNKPKLQKLQIAYRMPFYRHKATSKDSQLSPPPFKNIVRLTILHLDKAEFMGFGVKVQVAAEVENALKFYLSQYLGVLHQANVGIFYDLPHDDSVTVDYTPRTSASNDEATVHSVSVTDINDYILRQWQKCVQSSTPKDMLSICLAEISSRSLPSNAVEYYFFARFGPPKVEWLCPHEIVICFQVDDIAWFDHISHAALAFYSPRAVYHKWILAFVITTVEESVQNGHRIKAVFEKTRSSASFSRRGENPKDSMEIHYFSVFEKFLKENYFGILAKYSFDIIYTSGDDRKENAGSGLPTYKPGVAPSEEAIIAWTKKIQEAKTYGYDEITAISEEFINVTYESLWGDGGADNLLATDLFTDVFARESQQQQFWIPQTSGRDRSGEKESYKIEDSCTFAFEVDMNVADEKALGLDKTWQQRSQEKGLWKRYGDPSSGYVARHLYLDFRNSTYIEELSSVSGFGKGREFLARMRATIYAIQDYLTTLAQAGYNIIYSLATWNTSMGRASYLATDVHYQIVTKETITRETARTSRTTYESPVILVITMMDSRPRPATTLPWHDLWVIWSQKFKVCGTVYVSQDGLLKQHFLSLLEQTNRSVTLVPEFIGKIGDTWTVDVTTWERHARLKNEHSPWSALTQGQIEGGIRYGWDYEQSVKQRRTSPDSEIMESELFCVTSNNVIVPTAYRADVLDITFSGHAGMAVRVKLGAEQWSSQSTASWTSTMRIASGADGLTTRIDNQINPVPKSENKGKPPIDIANTHKQYLPTSIDTKNALTSLTKELNDYWATLGLGGCIVSSPMITTTGGLIMQLRSRSESSNPTLSPATPATKVSPSIQADPSSNVALPPYANQNKTARAINDIPPPPGSPAVSPAVYNKTVPDPRMPARLPDPRGSTNSFPRSETPTRATTAVNENGQPGRGSVSSPSPELVRQRKDSAASINSIRRTRRN</sequence>
<gene>
    <name evidence="1" type="ORF">NM688_g6839</name>
</gene>
<reference evidence="1" key="1">
    <citation type="submission" date="2022-07" db="EMBL/GenBank/DDBJ databases">
        <title>Genome Sequence of Phlebia brevispora.</title>
        <authorList>
            <person name="Buettner E."/>
        </authorList>
    </citation>
    <scope>NUCLEOTIDE SEQUENCE</scope>
    <source>
        <strain evidence="1">MPL23</strain>
    </source>
</reference>
<dbReference type="EMBL" id="JANHOG010001478">
    <property type="protein sequence ID" value="KAJ3536426.1"/>
    <property type="molecule type" value="Genomic_DNA"/>
</dbReference>